<keyword evidence="2" id="KW-1185">Reference proteome</keyword>
<reference evidence="1" key="1">
    <citation type="journal article" date="2021" name="Genome Biol. Evol.">
        <title>A High-Quality Reference Genome for a Parasitic Bivalve with Doubly Uniparental Inheritance (Bivalvia: Unionida).</title>
        <authorList>
            <person name="Smith C.H."/>
        </authorList>
    </citation>
    <scope>NUCLEOTIDE SEQUENCE</scope>
    <source>
        <strain evidence="1">CHS0354</strain>
    </source>
</reference>
<proteinExistence type="predicted"/>
<accession>A0AAE0VQS3</accession>
<dbReference type="GO" id="GO:0016887">
    <property type="term" value="F:ATP hydrolysis activity"/>
    <property type="evidence" value="ECO:0007669"/>
    <property type="project" value="InterPro"/>
</dbReference>
<gene>
    <name evidence="1" type="ORF">CHS0354_036772</name>
</gene>
<dbReference type="GO" id="GO:0004842">
    <property type="term" value="F:ubiquitin-protein transferase activity"/>
    <property type="evidence" value="ECO:0007669"/>
    <property type="project" value="InterPro"/>
</dbReference>
<protein>
    <submittedName>
        <fullName evidence="1">Uncharacterized protein</fullName>
    </submittedName>
</protein>
<comment type="caution">
    <text evidence="1">The sequence shown here is derived from an EMBL/GenBank/DDBJ whole genome shotgun (WGS) entry which is preliminary data.</text>
</comment>
<dbReference type="EMBL" id="JAEAOA010002152">
    <property type="protein sequence ID" value="KAK3585585.1"/>
    <property type="molecule type" value="Genomic_DNA"/>
</dbReference>
<organism evidence="1 2">
    <name type="scientific">Potamilus streckersoni</name>
    <dbReference type="NCBI Taxonomy" id="2493646"/>
    <lineage>
        <taxon>Eukaryota</taxon>
        <taxon>Metazoa</taxon>
        <taxon>Spiralia</taxon>
        <taxon>Lophotrochozoa</taxon>
        <taxon>Mollusca</taxon>
        <taxon>Bivalvia</taxon>
        <taxon>Autobranchia</taxon>
        <taxon>Heteroconchia</taxon>
        <taxon>Palaeoheterodonta</taxon>
        <taxon>Unionida</taxon>
        <taxon>Unionoidea</taxon>
        <taxon>Unionidae</taxon>
        <taxon>Ambleminae</taxon>
        <taxon>Lampsilini</taxon>
        <taxon>Potamilus</taxon>
    </lineage>
</organism>
<dbReference type="PANTHER" id="PTHR22605">
    <property type="entry name" value="RZ-TYPE DOMAIN-CONTAINING PROTEIN"/>
    <property type="match status" value="1"/>
</dbReference>
<dbReference type="PANTHER" id="PTHR22605:SF16">
    <property type="entry name" value="E3 UBIQUITIN-PROTEIN LIGASE RNF213"/>
    <property type="match status" value="1"/>
</dbReference>
<evidence type="ECO:0000313" key="1">
    <source>
        <dbReference type="EMBL" id="KAK3585585.1"/>
    </source>
</evidence>
<name>A0AAE0VQS3_9BIVA</name>
<dbReference type="AlphaFoldDB" id="A0AAE0VQS3"/>
<evidence type="ECO:0000313" key="2">
    <source>
        <dbReference type="Proteomes" id="UP001195483"/>
    </source>
</evidence>
<sequence>MFLSQVAFIGISNWALDPAKMNRGILVQREVPDLEELMNTAQGICVTKNHVYQHVKPFIEPLATSYLALFGKASAKLREFFGLRDFYSLMKMIYSFVEQTNKPPTWYQLLHCIMRNFGGLDTIKSVETFAERLTMVDRNVEQQDGDPDCTTKGLIQACLHNTNNTQ</sequence>
<reference evidence="1" key="3">
    <citation type="submission" date="2023-05" db="EMBL/GenBank/DDBJ databases">
        <authorList>
            <person name="Smith C.H."/>
        </authorList>
    </citation>
    <scope>NUCLEOTIDE SEQUENCE</scope>
    <source>
        <strain evidence="1">CHS0354</strain>
        <tissue evidence="1">Mantle</tissue>
    </source>
</reference>
<feature type="non-terminal residue" evidence="1">
    <location>
        <position position="166"/>
    </location>
</feature>
<dbReference type="Proteomes" id="UP001195483">
    <property type="component" value="Unassembled WGS sequence"/>
</dbReference>
<dbReference type="InterPro" id="IPR031248">
    <property type="entry name" value="RNF213"/>
</dbReference>
<reference evidence="1" key="2">
    <citation type="journal article" date="2021" name="Genome Biol. Evol.">
        <title>Developing a high-quality reference genome for a parasitic bivalve with doubly uniparental inheritance (Bivalvia: Unionida).</title>
        <authorList>
            <person name="Smith C.H."/>
        </authorList>
    </citation>
    <scope>NUCLEOTIDE SEQUENCE</scope>
    <source>
        <strain evidence="1">CHS0354</strain>
        <tissue evidence="1">Mantle</tissue>
    </source>
</reference>